<comment type="caution">
    <text evidence="3">The sequence shown here is derived from an EMBL/GenBank/DDBJ whole genome shotgun (WGS) entry which is preliminary data.</text>
</comment>
<dbReference type="PANTHER" id="PTHR12486">
    <property type="entry name" value="APRATAXIN-RELATED"/>
    <property type="match status" value="1"/>
</dbReference>
<sequence length="200" mass="22232">MMFSFFAACFPFPKRPNAAQQGLPYTQTSSEPKSCIFCHVSAENGFKVMWEDESFIAFHDYRPAAQQHLQIIPRSHIGEYAGTCPSGKESTEVSSASIKHLTKSNVALLKSMEAIGHDLLDELDVSPSMRRMGFHIPPFNSVDHLHLHVHGLPYKSFAKRAKYPAVRGHGSCQKGFSWFVEVGQAIRILENGGRVGVLPC</sequence>
<dbReference type="OrthoDB" id="1915375at2759"/>
<evidence type="ECO:0000313" key="4">
    <source>
        <dbReference type="Proteomes" id="UP000076154"/>
    </source>
</evidence>
<reference evidence="3" key="1">
    <citation type="submission" date="2018-04" db="EMBL/GenBank/DDBJ databases">
        <title>Whole genome sequencing of Hypsizygus marmoreus.</title>
        <authorList>
            <person name="Choi I.-G."/>
            <person name="Min B."/>
            <person name="Kim J.-G."/>
            <person name="Kim S."/>
            <person name="Oh Y.-L."/>
            <person name="Kong W.-S."/>
            <person name="Park H."/>
            <person name="Jeong J."/>
            <person name="Song E.-S."/>
        </authorList>
    </citation>
    <scope>NUCLEOTIDE SEQUENCE [LARGE SCALE GENOMIC DNA]</scope>
    <source>
        <strain evidence="3">51987-8</strain>
    </source>
</reference>
<dbReference type="GO" id="GO:0000166">
    <property type="term" value="F:nucleotide binding"/>
    <property type="evidence" value="ECO:0007669"/>
    <property type="project" value="UniProtKB-KW"/>
</dbReference>
<dbReference type="InterPro" id="IPR036265">
    <property type="entry name" value="HIT-like_sf"/>
</dbReference>
<dbReference type="SUPFAM" id="SSF54197">
    <property type="entry name" value="HIT-like"/>
    <property type="match status" value="1"/>
</dbReference>
<dbReference type="GO" id="GO:0016787">
    <property type="term" value="F:hydrolase activity"/>
    <property type="evidence" value="ECO:0007669"/>
    <property type="project" value="UniProtKB-KW"/>
</dbReference>
<dbReference type="PANTHER" id="PTHR12486:SF5">
    <property type="entry name" value="ADENOSINE 5'-MONOPHOSPHORAMIDASE HINT3"/>
    <property type="match status" value="1"/>
</dbReference>
<name>A0A369JU70_HYPMA</name>
<keyword evidence="4" id="KW-1185">Reference proteome</keyword>
<evidence type="ECO:0000256" key="2">
    <source>
        <dbReference type="ARBA" id="ARBA00022801"/>
    </source>
</evidence>
<dbReference type="Gene3D" id="3.30.428.10">
    <property type="entry name" value="HIT-like"/>
    <property type="match status" value="1"/>
</dbReference>
<gene>
    <name evidence="3" type="primary">HINT4</name>
    <name evidence="3" type="ORF">Hypma_006263</name>
</gene>
<keyword evidence="1" id="KW-0547">Nucleotide-binding</keyword>
<proteinExistence type="predicted"/>
<organism evidence="3 4">
    <name type="scientific">Hypsizygus marmoreus</name>
    <name type="common">White beech mushroom</name>
    <name type="synonym">Agaricus marmoreus</name>
    <dbReference type="NCBI Taxonomy" id="39966"/>
    <lineage>
        <taxon>Eukaryota</taxon>
        <taxon>Fungi</taxon>
        <taxon>Dikarya</taxon>
        <taxon>Basidiomycota</taxon>
        <taxon>Agaricomycotina</taxon>
        <taxon>Agaricomycetes</taxon>
        <taxon>Agaricomycetidae</taxon>
        <taxon>Agaricales</taxon>
        <taxon>Tricholomatineae</taxon>
        <taxon>Lyophyllaceae</taxon>
        <taxon>Hypsizygus</taxon>
    </lineage>
</organism>
<evidence type="ECO:0000256" key="1">
    <source>
        <dbReference type="ARBA" id="ARBA00022741"/>
    </source>
</evidence>
<dbReference type="AlphaFoldDB" id="A0A369JU70"/>
<dbReference type="Proteomes" id="UP000076154">
    <property type="component" value="Unassembled WGS sequence"/>
</dbReference>
<dbReference type="InParanoid" id="A0A369JU70"/>
<accession>A0A369JU70</accession>
<dbReference type="EMBL" id="LUEZ02000040">
    <property type="protein sequence ID" value="RDB25869.1"/>
    <property type="molecule type" value="Genomic_DNA"/>
</dbReference>
<evidence type="ECO:0000313" key="3">
    <source>
        <dbReference type="EMBL" id="RDB25869.1"/>
    </source>
</evidence>
<dbReference type="Pfam" id="PF11969">
    <property type="entry name" value="DcpS_C"/>
    <property type="match status" value="2"/>
</dbReference>
<keyword evidence="2" id="KW-0378">Hydrolase</keyword>
<protein>
    <submittedName>
        <fullName evidence="3">Bifunctional adenosine 5'-phosphosulfate phosphorylase/adenylylsulfatase HINT4</fullName>
    </submittedName>
</protein>